<gene>
    <name evidence="2" type="ORF">RM446_02195</name>
</gene>
<dbReference type="Proteomes" id="UP001183226">
    <property type="component" value="Unassembled WGS sequence"/>
</dbReference>
<dbReference type="InterPro" id="IPR010775">
    <property type="entry name" value="DUF1365"/>
</dbReference>
<proteinExistence type="predicted"/>
<dbReference type="PANTHER" id="PTHR33973:SF4">
    <property type="entry name" value="OS07G0153300 PROTEIN"/>
    <property type="match status" value="1"/>
</dbReference>
<feature type="compositionally biased region" description="Low complexity" evidence="1">
    <location>
        <begin position="253"/>
        <end position="268"/>
    </location>
</feature>
<feature type="region of interest" description="Disordered" evidence="1">
    <location>
        <begin position="234"/>
        <end position="288"/>
    </location>
</feature>
<evidence type="ECO:0000313" key="2">
    <source>
        <dbReference type="EMBL" id="MDT0300919.1"/>
    </source>
</evidence>
<accession>A0ABU2KNR5</accession>
<organism evidence="2 3">
    <name type="scientific">Streptomonospora wellingtoniae</name>
    <dbReference type="NCBI Taxonomy" id="3075544"/>
    <lineage>
        <taxon>Bacteria</taxon>
        <taxon>Bacillati</taxon>
        <taxon>Actinomycetota</taxon>
        <taxon>Actinomycetes</taxon>
        <taxon>Streptosporangiales</taxon>
        <taxon>Nocardiopsidaceae</taxon>
        <taxon>Streptomonospora</taxon>
    </lineage>
</organism>
<sequence>MSSAAAPALYEATVRHTRTEPVRNTFAYRGYYWLVDLDALPHLPAPLRPLARFRARDHCGDPGATLRANIDAYLNGHGIDLHGGRVLMLAHGRVLGQVFNPITVYWCHTAEGALECVVAEVHNTYRQRHRYLLRTDHRGRARAPKELYVSPFNAVDGAYRLSLPEPGRTLRLAIALHRDDRAPFTASLSGVRRPATPRALLGLALRHPMTPLLGALRIRLQGIKLLLRGLPLLPRPEPAPAAGTALSARRLARPPFGRDAAGARAAQPAPDPTPDPTDTTAEQAVDRR</sequence>
<dbReference type="PANTHER" id="PTHR33973">
    <property type="entry name" value="OS07G0153300 PROTEIN"/>
    <property type="match status" value="1"/>
</dbReference>
<evidence type="ECO:0000313" key="3">
    <source>
        <dbReference type="Proteomes" id="UP001183226"/>
    </source>
</evidence>
<dbReference type="Pfam" id="PF07103">
    <property type="entry name" value="DUF1365"/>
    <property type="match status" value="1"/>
</dbReference>
<dbReference type="EMBL" id="JAVREK010000002">
    <property type="protein sequence ID" value="MDT0300919.1"/>
    <property type="molecule type" value="Genomic_DNA"/>
</dbReference>
<evidence type="ECO:0000256" key="1">
    <source>
        <dbReference type="SAM" id="MobiDB-lite"/>
    </source>
</evidence>
<dbReference type="RefSeq" id="WP_311543357.1">
    <property type="nucleotide sequence ID" value="NZ_JAVREK010000002.1"/>
</dbReference>
<name>A0ABU2KNR5_9ACTN</name>
<comment type="caution">
    <text evidence="2">The sequence shown here is derived from an EMBL/GenBank/DDBJ whole genome shotgun (WGS) entry which is preliminary data.</text>
</comment>
<reference evidence="3" key="1">
    <citation type="submission" date="2023-07" db="EMBL/GenBank/DDBJ databases">
        <title>30 novel species of actinomycetes from the DSMZ collection.</title>
        <authorList>
            <person name="Nouioui I."/>
        </authorList>
    </citation>
    <scope>NUCLEOTIDE SEQUENCE [LARGE SCALE GENOMIC DNA]</scope>
    <source>
        <strain evidence="3">DSM 45055</strain>
    </source>
</reference>
<protein>
    <submittedName>
        <fullName evidence="2">DUF1365 domain-containing protein</fullName>
    </submittedName>
</protein>
<keyword evidence="3" id="KW-1185">Reference proteome</keyword>